<evidence type="ECO:0000256" key="3">
    <source>
        <dbReference type="PIRSR" id="PIRSR602081-1"/>
    </source>
</evidence>
<dbReference type="InterPro" id="IPR036134">
    <property type="entry name" value="Crypto/Photolyase_FAD-like_sf"/>
</dbReference>
<comment type="cofactor">
    <cofactor evidence="3">
        <name>FAD</name>
        <dbReference type="ChEBI" id="CHEBI:57692"/>
    </cofactor>
    <text evidence="3">Binds 1 FAD per subunit.</text>
</comment>
<dbReference type="GO" id="GO:0043153">
    <property type="term" value="P:entrainment of circadian clock by photoperiod"/>
    <property type="evidence" value="ECO:0007669"/>
    <property type="project" value="TreeGrafter"/>
</dbReference>
<feature type="binding site" evidence="3">
    <location>
        <position position="28"/>
    </location>
    <ligand>
        <name>FAD</name>
        <dbReference type="ChEBI" id="CHEBI:57692"/>
    </ligand>
</feature>
<reference evidence="5 6" key="1">
    <citation type="submission" date="2020-08" db="EMBL/GenBank/DDBJ databases">
        <title>Genomic Encyclopedia of Type Strains, Phase IV (KMG-IV): sequencing the most valuable type-strain genomes for metagenomic binning, comparative biology and taxonomic classification.</title>
        <authorList>
            <person name="Goeker M."/>
        </authorList>
    </citation>
    <scope>NUCLEOTIDE SEQUENCE [LARGE SCALE GENOMIC DNA]</scope>
    <source>
        <strain evidence="5 6">DSM 103377</strain>
    </source>
</reference>
<evidence type="ECO:0000313" key="5">
    <source>
        <dbReference type="EMBL" id="MBB5516603.1"/>
    </source>
</evidence>
<organism evidence="5 6">
    <name type="scientific">Rubricella aquisinus</name>
    <dbReference type="NCBI Taxonomy" id="2028108"/>
    <lineage>
        <taxon>Bacteria</taxon>
        <taxon>Pseudomonadati</taxon>
        <taxon>Pseudomonadota</taxon>
        <taxon>Alphaproteobacteria</taxon>
        <taxon>Rhodobacterales</taxon>
        <taxon>Paracoccaceae</taxon>
        <taxon>Rubricella</taxon>
    </lineage>
</organism>
<dbReference type="Pfam" id="PF03441">
    <property type="entry name" value="FAD_binding_7"/>
    <property type="match status" value="1"/>
</dbReference>
<dbReference type="GO" id="GO:0003677">
    <property type="term" value="F:DNA binding"/>
    <property type="evidence" value="ECO:0007669"/>
    <property type="project" value="TreeGrafter"/>
</dbReference>
<dbReference type="GO" id="GO:0071949">
    <property type="term" value="F:FAD binding"/>
    <property type="evidence" value="ECO:0007669"/>
    <property type="project" value="TreeGrafter"/>
</dbReference>
<evidence type="ECO:0000256" key="1">
    <source>
        <dbReference type="ARBA" id="ARBA00022630"/>
    </source>
</evidence>
<feature type="binding site" evidence="3">
    <location>
        <begin position="80"/>
        <end position="87"/>
    </location>
    <ligand>
        <name>FAD</name>
        <dbReference type="ChEBI" id="CHEBI:57692"/>
    </ligand>
</feature>
<keyword evidence="1 3" id="KW-0285">Flavoprotein</keyword>
<dbReference type="GO" id="GO:0005737">
    <property type="term" value="C:cytoplasm"/>
    <property type="evidence" value="ECO:0007669"/>
    <property type="project" value="TreeGrafter"/>
</dbReference>
<dbReference type="AlphaFoldDB" id="A0A840WRD3"/>
<dbReference type="Gene3D" id="1.25.40.80">
    <property type="match status" value="1"/>
</dbReference>
<proteinExistence type="predicted"/>
<dbReference type="EMBL" id="JACIJS010000007">
    <property type="protein sequence ID" value="MBB5516603.1"/>
    <property type="molecule type" value="Genomic_DNA"/>
</dbReference>
<dbReference type="PANTHER" id="PTHR11455:SF18">
    <property type="entry name" value="SI:CH1073-390K14.1"/>
    <property type="match status" value="1"/>
</dbReference>
<dbReference type="GO" id="GO:0003904">
    <property type="term" value="F:deoxyribodipyrimidine photo-lyase activity"/>
    <property type="evidence" value="ECO:0007669"/>
    <property type="project" value="TreeGrafter"/>
</dbReference>
<evidence type="ECO:0000259" key="4">
    <source>
        <dbReference type="Pfam" id="PF03441"/>
    </source>
</evidence>
<feature type="binding site" evidence="3">
    <location>
        <begin position="177"/>
        <end position="179"/>
    </location>
    <ligand>
        <name>FAD</name>
        <dbReference type="ChEBI" id="CHEBI:57692"/>
    </ligand>
</feature>
<sequence>MEQTQFQPSRQAGLTRLQAFADQAGAAYAKGRNHDHGPMAHNSVSHLSPWITRRLVTEREVLDHVLTRHSLATSEKFVQEVFWRGYFKGWLEQRPDIWRWYVADRDRYSRTHADDQALTRVLQANSDIPCMNAWVAELIETGYLHNHARMWFASIWIFTLRLPWQLGADFFLRHLLDGDAASNTLSWRWVAGLHTVGKHYVARASNIEAFSGARFGTVEDVFAQDPVPLTEPHDRPPAAGIAPTARVPDAPFALLVTEADCTPDWIAGARDAAGVVTVATSRWRSPSQVSERIVAFERAALAEATHWCPAAMTLDHPEPGALTEWVKGTGCRHLITPYIPAGWQRDWIARERPRLSEAGITLHMPRRDYDTLVWPHATAGFFKVKKKIPGILAQLGLTN</sequence>
<dbReference type="GO" id="GO:0032922">
    <property type="term" value="P:circadian regulation of gene expression"/>
    <property type="evidence" value="ECO:0007669"/>
    <property type="project" value="TreeGrafter"/>
</dbReference>
<name>A0A840WRD3_9RHOB</name>
<comment type="caution">
    <text evidence="5">The sequence shown here is derived from an EMBL/GenBank/DDBJ whole genome shotgun (WGS) entry which is preliminary data.</text>
</comment>
<keyword evidence="6" id="KW-1185">Reference proteome</keyword>
<feature type="domain" description="Cryptochrome/DNA photolyase FAD-binding" evidence="4">
    <location>
        <begin position="77"/>
        <end position="207"/>
    </location>
</feature>
<dbReference type="Gene3D" id="1.10.579.10">
    <property type="entry name" value="DNA Cyclobutane Dipyrimidine Photolyase, subunit A, domain 3"/>
    <property type="match status" value="1"/>
</dbReference>
<dbReference type="InterPro" id="IPR005101">
    <property type="entry name" value="Cryptochr/Photolyase_FAD-bd"/>
</dbReference>
<gene>
    <name evidence="5" type="ORF">FHS89_002634</name>
</gene>
<dbReference type="PANTHER" id="PTHR11455">
    <property type="entry name" value="CRYPTOCHROME"/>
    <property type="match status" value="1"/>
</dbReference>
<keyword evidence="2 3" id="KW-0274">FAD</keyword>
<evidence type="ECO:0000256" key="2">
    <source>
        <dbReference type="ARBA" id="ARBA00022827"/>
    </source>
</evidence>
<protein>
    <recommendedName>
        <fullName evidence="4">Cryptochrome/DNA photolyase FAD-binding domain-containing protein</fullName>
    </recommendedName>
</protein>
<dbReference type="InterPro" id="IPR002081">
    <property type="entry name" value="Cryptochrome/DNA_photolyase_1"/>
</dbReference>
<accession>A0A840WRD3</accession>
<evidence type="ECO:0000313" key="6">
    <source>
        <dbReference type="Proteomes" id="UP000553766"/>
    </source>
</evidence>
<dbReference type="RefSeq" id="WP_184012358.1">
    <property type="nucleotide sequence ID" value="NZ_JACIJS010000007.1"/>
</dbReference>
<dbReference type="SUPFAM" id="SSF48173">
    <property type="entry name" value="Cryptochrome/photolyase FAD-binding domain"/>
    <property type="match status" value="1"/>
</dbReference>
<dbReference type="Proteomes" id="UP000553766">
    <property type="component" value="Unassembled WGS sequence"/>
</dbReference>
<feature type="binding site" evidence="3">
    <location>
        <position position="77"/>
    </location>
    <ligand>
        <name>FAD</name>
        <dbReference type="ChEBI" id="CHEBI:57692"/>
    </ligand>
</feature>